<proteinExistence type="predicted"/>
<organism evidence="1 2">
    <name type="scientific">Zalaria obscura</name>
    <dbReference type="NCBI Taxonomy" id="2024903"/>
    <lineage>
        <taxon>Eukaryota</taxon>
        <taxon>Fungi</taxon>
        <taxon>Dikarya</taxon>
        <taxon>Ascomycota</taxon>
        <taxon>Pezizomycotina</taxon>
        <taxon>Dothideomycetes</taxon>
        <taxon>Dothideomycetidae</taxon>
        <taxon>Dothideales</taxon>
        <taxon>Zalariaceae</taxon>
        <taxon>Zalaria</taxon>
    </lineage>
</organism>
<comment type="caution">
    <text evidence="1">The sequence shown here is derived from an EMBL/GenBank/DDBJ whole genome shotgun (WGS) entry which is preliminary data.</text>
</comment>
<evidence type="ECO:0000313" key="1">
    <source>
        <dbReference type="EMBL" id="KAK8221946.1"/>
    </source>
</evidence>
<protein>
    <submittedName>
        <fullName evidence="1">Uncharacterized protein</fullName>
    </submittedName>
</protein>
<evidence type="ECO:0000313" key="2">
    <source>
        <dbReference type="Proteomes" id="UP001320706"/>
    </source>
</evidence>
<dbReference type="EMBL" id="JAMKPW020000001">
    <property type="protein sequence ID" value="KAK8221946.1"/>
    <property type="molecule type" value="Genomic_DNA"/>
</dbReference>
<dbReference type="Proteomes" id="UP001320706">
    <property type="component" value="Unassembled WGS sequence"/>
</dbReference>
<gene>
    <name evidence="1" type="ORF">M8818_000113</name>
</gene>
<reference evidence="1" key="1">
    <citation type="submission" date="2024-02" db="EMBL/GenBank/DDBJ databases">
        <title>Metagenome Assembled Genome of Zalaria obscura JY119.</title>
        <authorList>
            <person name="Vighnesh L."/>
            <person name="Jagadeeshwari U."/>
            <person name="Venkata Ramana C."/>
            <person name="Sasikala C."/>
        </authorList>
    </citation>
    <scope>NUCLEOTIDE SEQUENCE</scope>
    <source>
        <strain evidence="1">JY119</strain>
    </source>
</reference>
<sequence length="1052" mass="117583">MQIVGPKGTHGMPTSLLLIDSGPEMVGDCQHPGAAPHCRIHTLSGATVNMDDKPTDTKLAISQIESLQSPTEADLSALKGDYEIKTTQDSRFAALAAKHKPNPLSRGLLMLYPILFVAFMNSAANGFDGNTFGGVSAVPNFQARFGTNVAASQGFLAAIYILGNVLGSFVAGPLADHFGRRKGMFIANVVVVIGTIVQAAAFKRRDMIVGRVILGVGSVMLGPSAQSYTVEISHPAYRGVMMGLYNGCYFIGAIVSTWLEYGIVDDTKGDLNWRLPMATQALPCIIVLAFVWFLPESPRWLMSRGQEEEALRILTKYHGEGDPEHEVVQIEMEEMREAIKTAGSDKVRLSDGGGLGASTWLPACVAGSDSLPTSIIGVTYVHDTYPMICNIARLPGCPLSDWLWTATYSAAPLRLDEAELSSSLICRLDKLQGGQDKAVYPAAVWILSCSSFYSSLLFSFFSTVIAFQMAELFGIGAGAVGVASLAIQLIDSVNKLKDFYKTIKDAPTNIQRSLEEIETLAWQLRIIDEEHRRNTILAPEASALLKQSLSHCENGADGLLKLVRDLNRDIQERKVVGLFKAPFRKPTLNEYHKRLESVKSSLLLSYTVYRRVGSEMQPHIIRTIVATEIQRLTIGMLPLEKTAPADSRVQSQHQTIEDNHMAHIDQTTFEAKQDSGPLAIYKAKKKLIWNVRVQLHPWILGRAWEMNVHHSIQGWNANIKTYNVVPSNSPIFQACENADIETVKSLLRSGQASLNDESDYGWTVLHEKNSHMSIIRLLAGNSEELLVSEGLGANSELLKIVEFFNGTHEAMEIILQHCWPPIGNRPHQERLELAMALGGPLFYVKPVTFRLLLGRESWDSIICTQADYWRKQLILRIGYHLGSALDAQEEEDADEWRVILAVALKATDDLLDVMCDCMVGFVCGCFRHTWREERYSNNSIIERLRTGFHAWVSLLFEQGMDDESVEEIGKTLLSKRRSVSICWNYYNRTFFYISWLAWGPKREDWRAWWQEEPEEEGEDDGWVDDDEHVAAEFWNMTEHPERLIPGAWNWDD</sequence>
<keyword evidence="2" id="KW-1185">Reference proteome</keyword>
<accession>A0ACC3SNN9</accession>
<name>A0ACC3SNN9_9PEZI</name>